<reference evidence="2" key="1">
    <citation type="journal article" date="2015" name="Nature">
        <title>Complex archaea that bridge the gap between prokaryotes and eukaryotes.</title>
        <authorList>
            <person name="Spang A."/>
            <person name="Saw J.H."/>
            <person name="Jorgensen S.L."/>
            <person name="Zaremba-Niedzwiedzka K."/>
            <person name="Martijn J."/>
            <person name="Lind A.E."/>
            <person name="van Eijk R."/>
            <person name="Schleper C."/>
            <person name="Guy L."/>
            <person name="Ettema T.J."/>
        </authorList>
    </citation>
    <scope>NUCLEOTIDE SEQUENCE</scope>
</reference>
<evidence type="ECO:0000313" key="2">
    <source>
        <dbReference type="EMBL" id="KKK81555.1"/>
    </source>
</evidence>
<evidence type="ECO:0000259" key="1">
    <source>
        <dbReference type="Pfam" id="PF03050"/>
    </source>
</evidence>
<protein>
    <recommendedName>
        <fullName evidence="1">Transposase IS66 central domain-containing protein</fullName>
    </recommendedName>
</protein>
<name>A0A0F8Z6C3_9ZZZZ</name>
<organism evidence="2">
    <name type="scientific">marine sediment metagenome</name>
    <dbReference type="NCBI Taxonomy" id="412755"/>
    <lineage>
        <taxon>unclassified sequences</taxon>
        <taxon>metagenomes</taxon>
        <taxon>ecological metagenomes</taxon>
    </lineage>
</organism>
<gene>
    <name evidence="2" type="ORF">LCGC14_2812270</name>
</gene>
<accession>A0A0F8Z6C3</accession>
<dbReference type="InterPro" id="IPR004291">
    <property type="entry name" value="Transposase_IS66_central"/>
</dbReference>
<feature type="non-terminal residue" evidence="2">
    <location>
        <position position="1"/>
    </location>
</feature>
<dbReference type="Pfam" id="PF03050">
    <property type="entry name" value="DDE_Tnp_IS66"/>
    <property type="match status" value="1"/>
</dbReference>
<comment type="caution">
    <text evidence="2">The sequence shown here is derived from an EMBL/GenBank/DDBJ whole genome shotgun (WGS) entry which is preliminary data.</text>
</comment>
<dbReference type="EMBL" id="LAZR01053070">
    <property type="protein sequence ID" value="KKK81555.1"/>
    <property type="molecule type" value="Genomic_DNA"/>
</dbReference>
<sequence>NILIKDKDVFHKEKDELFIAGLSSSIYQQIDDTAARVRGNNYYMQILGNPLYSAYFTVSNKSRLTVLEILQTGQENGGKGLKYSLNEEAIDLLERLRVSKKIRNEINILKSDRNYTREEIEDLLLDHFPLINEITKTRILEAAAIAAYHNEEDYPVIKILLCDDAPQFKLLTEYLSLCWVHDGRHYKKLSPIVPFNIKKLEEFIERYWEYYRRLLEYKANPSEDSAEELSKEFDILFSTITGYKDLDERIEKTKAKKDNLLLVLKYPELPLHNNASELDARVQARKRDVSLHTMTAEGTKANDTFLSIAQTCKKLGIRFYDFIYDRITGSFKIPSLAQLILVKTEE</sequence>
<dbReference type="AlphaFoldDB" id="A0A0F8Z6C3"/>
<feature type="domain" description="Transposase IS66 central" evidence="1">
    <location>
        <begin position="176"/>
        <end position="300"/>
    </location>
</feature>
<proteinExistence type="predicted"/>